<evidence type="ECO:0000256" key="3">
    <source>
        <dbReference type="ARBA" id="ARBA00011716"/>
    </source>
</evidence>
<dbReference type="GO" id="GO:0044183">
    <property type="term" value="F:protein folding chaperone"/>
    <property type="evidence" value="ECO:0007669"/>
    <property type="project" value="TreeGrafter"/>
</dbReference>
<keyword evidence="5" id="KW-0963">Cytoplasm</keyword>
<dbReference type="EMBL" id="VSSQ01000081">
    <property type="protein sequence ID" value="MPL74530.1"/>
    <property type="molecule type" value="Genomic_DNA"/>
</dbReference>
<dbReference type="GO" id="GO:0051082">
    <property type="term" value="F:unfolded protein binding"/>
    <property type="evidence" value="ECO:0007669"/>
    <property type="project" value="InterPro"/>
</dbReference>
<dbReference type="InterPro" id="IPR012713">
    <property type="entry name" value="PfdB"/>
</dbReference>
<evidence type="ECO:0000256" key="8">
    <source>
        <dbReference type="ARBA" id="ARBA00033461"/>
    </source>
</evidence>
<comment type="similarity">
    <text evidence="2">Belongs to the prefoldin subunit beta family.</text>
</comment>
<evidence type="ECO:0000313" key="10">
    <source>
        <dbReference type="EMBL" id="MPL74530.1"/>
    </source>
</evidence>
<evidence type="ECO:0000256" key="7">
    <source>
        <dbReference type="ARBA" id="ARBA00025077"/>
    </source>
</evidence>
<evidence type="ECO:0000256" key="4">
    <source>
        <dbReference type="ARBA" id="ARBA00016304"/>
    </source>
</evidence>
<dbReference type="AlphaFoldDB" id="A0A644U6G6"/>
<evidence type="ECO:0000256" key="5">
    <source>
        <dbReference type="ARBA" id="ARBA00022490"/>
    </source>
</evidence>
<dbReference type="Gene3D" id="1.10.287.370">
    <property type="match status" value="1"/>
</dbReference>
<evidence type="ECO:0000256" key="6">
    <source>
        <dbReference type="ARBA" id="ARBA00023186"/>
    </source>
</evidence>
<proteinExistence type="inferred from homology"/>
<dbReference type="NCBIfam" id="TIGR02338">
    <property type="entry name" value="gimC_beta"/>
    <property type="match status" value="1"/>
</dbReference>
<dbReference type="PANTHER" id="PTHR20903:SF0">
    <property type="entry name" value="PREFOLDIN SUBUNIT 1"/>
    <property type="match status" value="1"/>
</dbReference>
<comment type="function">
    <text evidence="7">Molecular chaperone capable of stabilizing a range of proteins. Seems to fulfill an ATP-independent, HSP70-like function in archaeal de novo protein folding.</text>
</comment>
<gene>
    <name evidence="10" type="ORF">SDC9_20343</name>
</gene>
<comment type="subcellular location">
    <subcellularLocation>
        <location evidence="1">Cytoplasm</location>
    </subcellularLocation>
</comment>
<evidence type="ECO:0000256" key="2">
    <source>
        <dbReference type="ARBA" id="ARBA00008045"/>
    </source>
</evidence>
<dbReference type="GO" id="GO:0005737">
    <property type="term" value="C:cytoplasm"/>
    <property type="evidence" value="ECO:0007669"/>
    <property type="project" value="UniProtKB-SubCell"/>
</dbReference>
<feature type="coiled-coil region" evidence="9">
    <location>
        <begin position="21"/>
        <end position="98"/>
    </location>
</feature>
<dbReference type="CDD" id="cd23162">
    <property type="entry name" value="Prefoldin_beta_GimC"/>
    <property type="match status" value="1"/>
</dbReference>
<dbReference type="GO" id="GO:0016272">
    <property type="term" value="C:prefoldin complex"/>
    <property type="evidence" value="ECO:0007669"/>
    <property type="project" value="InterPro"/>
</dbReference>
<dbReference type="Pfam" id="PF01920">
    <property type="entry name" value="Prefoldin_2"/>
    <property type="match status" value="1"/>
</dbReference>
<comment type="subunit">
    <text evidence="3">Heterohexamer of two alpha and four beta subunits.</text>
</comment>
<keyword evidence="6" id="KW-0143">Chaperone</keyword>
<protein>
    <recommendedName>
        <fullName evidence="4">Prefoldin subunit beta</fullName>
    </recommendedName>
    <alternativeName>
        <fullName evidence="8">GimC subunit beta</fullName>
    </alternativeName>
</protein>
<sequence>MTAPQQAAGIPPQIQQQLGMFQQIQQQLQQVSSQKMQYEMTLRETKRALEEIESAAEDAVMYSAVGSILIQKQKPAVKAELEEKIDSLELRVSSLDKQEKAMTTKAGQLQKQIQEAISSGVPAAQ</sequence>
<dbReference type="InterPro" id="IPR009053">
    <property type="entry name" value="Prefoldin"/>
</dbReference>
<accession>A0A644U6G6</accession>
<keyword evidence="9" id="KW-0175">Coiled coil</keyword>
<organism evidence="10">
    <name type="scientific">bioreactor metagenome</name>
    <dbReference type="NCBI Taxonomy" id="1076179"/>
    <lineage>
        <taxon>unclassified sequences</taxon>
        <taxon>metagenomes</taxon>
        <taxon>ecological metagenomes</taxon>
    </lineage>
</organism>
<dbReference type="PANTHER" id="PTHR20903">
    <property type="entry name" value="PREFOLDIN SUBUNIT 1-RELATED"/>
    <property type="match status" value="1"/>
</dbReference>
<reference evidence="10" key="1">
    <citation type="submission" date="2019-08" db="EMBL/GenBank/DDBJ databases">
        <authorList>
            <person name="Kucharzyk K."/>
            <person name="Murdoch R.W."/>
            <person name="Higgins S."/>
            <person name="Loffler F."/>
        </authorList>
    </citation>
    <scope>NUCLEOTIDE SEQUENCE</scope>
</reference>
<name>A0A644U6G6_9ZZZZ</name>
<evidence type="ECO:0000256" key="9">
    <source>
        <dbReference type="SAM" id="Coils"/>
    </source>
</evidence>
<comment type="caution">
    <text evidence="10">The sequence shown here is derived from an EMBL/GenBank/DDBJ whole genome shotgun (WGS) entry which is preliminary data.</text>
</comment>
<dbReference type="InterPro" id="IPR002777">
    <property type="entry name" value="PFD_beta-like"/>
</dbReference>
<dbReference type="HAMAP" id="MF_00307">
    <property type="entry name" value="PfdB"/>
    <property type="match status" value="1"/>
</dbReference>
<dbReference type="SUPFAM" id="SSF46579">
    <property type="entry name" value="Prefoldin"/>
    <property type="match status" value="1"/>
</dbReference>
<evidence type="ECO:0000256" key="1">
    <source>
        <dbReference type="ARBA" id="ARBA00004496"/>
    </source>
</evidence>